<name>A0A373A1Z3_9ACTN</name>
<keyword evidence="6" id="KW-1185">Reference proteome</keyword>
<keyword evidence="2" id="KW-0813">Transport</keyword>
<gene>
    <name evidence="5" type="ORF">DR950_33960</name>
</gene>
<comment type="similarity">
    <text evidence="1">Belongs to the ABC transporter superfamily.</text>
</comment>
<sequence>MIEQPALYRRLDARTNLRVLAELGGIPRGRVDEVLEQVGLTAHAGRPVGGYSLGMRQRLGIAAALLPEPRLLVLDEPMSGLDPIGILQLRELLRSLADAGATVLVSSHQLNELDAICDRFVLMHRGRVLFQGGRAELTASRTAVVELAPESAADGAALHDLLSGAGYPNRHEDGLLLVEAPADAAAELNRIAAAGGVTLAHLAVRRTSVEQAFLALVTGTGPAPTDPPRPTSPTERTAVPC</sequence>
<reference evidence="5 6" key="1">
    <citation type="submission" date="2018-08" db="EMBL/GenBank/DDBJ databases">
        <title>Diversity &amp; Physiological Properties of Lignin-Decomposing Actinobacteria from Soil.</title>
        <authorList>
            <person name="Roh S.G."/>
            <person name="Kim S.B."/>
        </authorList>
    </citation>
    <scope>NUCLEOTIDE SEQUENCE [LARGE SCALE GENOMIC DNA]</scope>
    <source>
        <strain evidence="5 6">MMS17-GH009</strain>
    </source>
</reference>
<evidence type="ECO:0000256" key="1">
    <source>
        <dbReference type="ARBA" id="ARBA00005417"/>
    </source>
</evidence>
<evidence type="ECO:0000313" key="6">
    <source>
        <dbReference type="Proteomes" id="UP000263377"/>
    </source>
</evidence>
<dbReference type="SUPFAM" id="SSF52540">
    <property type="entry name" value="P-loop containing nucleoside triphosphate hydrolases"/>
    <property type="match status" value="1"/>
</dbReference>
<keyword evidence="5" id="KW-0067">ATP-binding</keyword>
<dbReference type="Gene3D" id="3.40.50.300">
    <property type="entry name" value="P-loop containing nucleotide triphosphate hydrolases"/>
    <property type="match status" value="1"/>
</dbReference>
<dbReference type="PANTHER" id="PTHR43335:SF4">
    <property type="entry name" value="ABC TRANSPORTER, ATP-BINDING PROTEIN"/>
    <property type="match status" value="1"/>
</dbReference>
<dbReference type="Pfam" id="PF00005">
    <property type="entry name" value="ABC_tran"/>
    <property type="match status" value="1"/>
</dbReference>
<feature type="compositionally biased region" description="Low complexity" evidence="3">
    <location>
        <begin position="232"/>
        <end position="241"/>
    </location>
</feature>
<comment type="caution">
    <text evidence="5">The sequence shown here is derived from an EMBL/GenBank/DDBJ whole genome shotgun (WGS) entry which is preliminary data.</text>
</comment>
<dbReference type="InterPro" id="IPR003439">
    <property type="entry name" value="ABC_transporter-like_ATP-bd"/>
</dbReference>
<dbReference type="PANTHER" id="PTHR43335">
    <property type="entry name" value="ABC TRANSPORTER, ATP-BINDING PROTEIN"/>
    <property type="match status" value="1"/>
</dbReference>
<protein>
    <submittedName>
        <fullName evidence="5">ATP-binding cassette domain-containing protein</fullName>
    </submittedName>
</protein>
<keyword evidence="5" id="KW-0547">Nucleotide-binding</keyword>
<evidence type="ECO:0000313" key="5">
    <source>
        <dbReference type="EMBL" id="RGD62089.1"/>
    </source>
</evidence>
<accession>A0A373A1Z3</accession>
<evidence type="ECO:0000259" key="4">
    <source>
        <dbReference type="Pfam" id="PF00005"/>
    </source>
</evidence>
<feature type="domain" description="ABC transporter" evidence="4">
    <location>
        <begin position="5"/>
        <end position="78"/>
    </location>
</feature>
<evidence type="ECO:0000256" key="2">
    <source>
        <dbReference type="ARBA" id="ARBA00022448"/>
    </source>
</evidence>
<dbReference type="Proteomes" id="UP000263377">
    <property type="component" value="Unassembled WGS sequence"/>
</dbReference>
<dbReference type="AlphaFoldDB" id="A0A373A1Z3"/>
<evidence type="ECO:0000256" key="3">
    <source>
        <dbReference type="SAM" id="MobiDB-lite"/>
    </source>
</evidence>
<dbReference type="GO" id="GO:0005524">
    <property type="term" value="F:ATP binding"/>
    <property type="evidence" value="ECO:0007669"/>
    <property type="project" value="UniProtKB-KW"/>
</dbReference>
<dbReference type="EMBL" id="QVIG01000001">
    <property type="protein sequence ID" value="RGD62089.1"/>
    <property type="molecule type" value="Genomic_DNA"/>
</dbReference>
<dbReference type="InterPro" id="IPR027417">
    <property type="entry name" value="P-loop_NTPase"/>
</dbReference>
<dbReference type="RefSeq" id="WP_117490337.1">
    <property type="nucleotide sequence ID" value="NZ_QVIG01000001.1"/>
</dbReference>
<dbReference type="GO" id="GO:0016887">
    <property type="term" value="F:ATP hydrolysis activity"/>
    <property type="evidence" value="ECO:0007669"/>
    <property type="project" value="InterPro"/>
</dbReference>
<proteinExistence type="inferred from homology"/>
<feature type="region of interest" description="Disordered" evidence="3">
    <location>
        <begin position="219"/>
        <end position="241"/>
    </location>
</feature>
<organism evidence="5 6">
    <name type="scientific">Kitasatospora xanthocidica</name>
    <dbReference type="NCBI Taxonomy" id="83382"/>
    <lineage>
        <taxon>Bacteria</taxon>
        <taxon>Bacillati</taxon>
        <taxon>Actinomycetota</taxon>
        <taxon>Actinomycetes</taxon>
        <taxon>Kitasatosporales</taxon>
        <taxon>Streptomycetaceae</taxon>
        <taxon>Kitasatospora</taxon>
    </lineage>
</organism>